<feature type="domain" description="EGF-like" evidence="8">
    <location>
        <begin position="156"/>
        <end position="192"/>
    </location>
</feature>
<keyword evidence="7" id="KW-0472">Membrane</keyword>
<proteinExistence type="predicted"/>
<dbReference type="SUPFAM" id="SSF57196">
    <property type="entry name" value="EGF/Laminin"/>
    <property type="match status" value="5"/>
</dbReference>
<keyword evidence="7" id="KW-0812">Transmembrane</keyword>
<keyword evidence="2" id="KW-0732">Signal</keyword>
<evidence type="ECO:0000259" key="8">
    <source>
        <dbReference type="PROSITE" id="PS50026"/>
    </source>
</evidence>
<protein>
    <recommendedName>
        <fullName evidence="8">EGF-like domain-containing protein</fullName>
    </recommendedName>
</protein>
<dbReference type="InterPro" id="IPR000742">
    <property type="entry name" value="EGF"/>
</dbReference>
<feature type="disulfide bond" evidence="6">
    <location>
        <begin position="198"/>
        <end position="208"/>
    </location>
</feature>
<dbReference type="InterPro" id="IPR013032">
    <property type="entry name" value="EGF-like_CS"/>
</dbReference>
<dbReference type="PROSITE" id="PS01186">
    <property type="entry name" value="EGF_2"/>
    <property type="match status" value="2"/>
</dbReference>
<dbReference type="FunFam" id="2.10.25.10:FF:000012">
    <property type="entry name" value="Delta-like protein"/>
    <property type="match status" value="1"/>
</dbReference>
<keyword evidence="1 6" id="KW-0245">EGF-like domain</keyword>
<dbReference type="Proteomes" id="UP000678393">
    <property type="component" value="Unassembled WGS sequence"/>
</dbReference>
<keyword evidence="3" id="KW-0677">Repeat</keyword>
<feature type="non-terminal residue" evidence="9">
    <location>
        <position position="446"/>
    </location>
</feature>
<dbReference type="OrthoDB" id="430340at2759"/>
<gene>
    <name evidence="9" type="ORF">CUNI_LOCUS14488</name>
</gene>
<evidence type="ECO:0000256" key="6">
    <source>
        <dbReference type="PROSITE-ProRule" id="PRU00076"/>
    </source>
</evidence>
<dbReference type="PANTHER" id="PTHR12916">
    <property type="entry name" value="CYTOCHROME C OXIDASE POLYPEPTIDE VIC-2"/>
    <property type="match status" value="1"/>
</dbReference>
<dbReference type="SMART" id="SM00181">
    <property type="entry name" value="EGF"/>
    <property type="match status" value="5"/>
</dbReference>
<comment type="caution">
    <text evidence="6">Lacks conserved residue(s) required for the propagation of feature annotation.</text>
</comment>
<evidence type="ECO:0000313" key="9">
    <source>
        <dbReference type="EMBL" id="CAG5128930.1"/>
    </source>
</evidence>
<keyword evidence="5" id="KW-0325">Glycoprotein</keyword>
<dbReference type="GO" id="GO:0007219">
    <property type="term" value="P:Notch signaling pathway"/>
    <property type="evidence" value="ECO:0007669"/>
    <property type="project" value="TreeGrafter"/>
</dbReference>
<feature type="disulfide bond" evidence="6">
    <location>
        <begin position="143"/>
        <end position="152"/>
    </location>
</feature>
<dbReference type="InterPro" id="IPR018097">
    <property type="entry name" value="EGF_Ca-bd_CS"/>
</dbReference>
<dbReference type="SMART" id="SM00179">
    <property type="entry name" value="EGF_CA"/>
    <property type="match status" value="4"/>
</dbReference>
<evidence type="ECO:0000256" key="1">
    <source>
        <dbReference type="ARBA" id="ARBA00022536"/>
    </source>
</evidence>
<keyword evidence="4 6" id="KW-1015">Disulfide bond</keyword>
<dbReference type="CDD" id="cd00054">
    <property type="entry name" value="EGF_CA"/>
    <property type="match status" value="4"/>
</dbReference>
<dbReference type="InterPro" id="IPR000152">
    <property type="entry name" value="EGF-type_Asp/Asn_hydroxyl_site"/>
</dbReference>
<feature type="disulfide bond" evidence="6">
    <location>
        <begin position="315"/>
        <end position="324"/>
    </location>
</feature>
<feature type="disulfide bond" evidence="6">
    <location>
        <begin position="219"/>
        <end position="228"/>
    </location>
</feature>
<feature type="domain" description="EGF-like" evidence="8">
    <location>
        <begin position="289"/>
        <end position="325"/>
    </location>
</feature>
<name>A0A8S3ZMC9_9EUPU</name>
<dbReference type="InterPro" id="IPR001881">
    <property type="entry name" value="EGF-like_Ca-bd_dom"/>
</dbReference>
<dbReference type="Gene3D" id="2.10.25.10">
    <property type="entry name" value="Laminin"/>
    <property type="match status" value="5"/>
</dbReference>
<feature type="disulfide bond" evidence="6">
    <location>
        <begin position="262"/>
        <end position="271"/>
    </location>
</feature>
<dbReference type="GO" id="GO:0005509">
    <property type="term" value="F:calcium ion binding"/>
    <property type="evidence" value="ECO:0007669"/>
    <property type="project" value="InterPro"/>
</dbReference>
<dbReference type="PROSITE" id="PS00010">
    <property type="entry name" value="ASX_HYDROXYL"/>
    <property type="match status" value="1"/>
</dbReference>
<sequence length="446" mass="48552">FVPLDLTFPLPIMPYLVDELGFITCNVSRGERIIAAETNQSFDVPQKFLQSGSNYFIVDSDLHPVVSCHAGLRINVTVNPAPATGPTGLYVAVGASPSFDCHCCGNYKGENCDIFDSCLSHPCQNGGSCLHPNNDSHEFACECPLGFYGSHCENQTEDLCDVVDCYNNATCTGNSTSFYCSCPAGLTGTHCEVDINECESLPCVHGTCVDKRNGFTCHCEPGFHGATCSDRHRMCSLSPCKHGGYCHELDQPPGPFQFTCHCQPAWTGRDCTTRVSQQQASLGTRCEVNINDCDPNPCKYGGHCRDGVNAHSCLCIHSHAGSNCQFTLDLFSPILEDTDISGGIIHNPRHTRNLYIVAGTLTAAIAVMVLVLIACYCRISGSYRSCCGVSKFHLYRRYREDMTLNVDVTSASDCPLAVDAFWRSLDSETEALSSSSSRQSFQNHTV</sequence>
<evidence type="ECO:0000313" key="10">
    <source>
        <dbReference type="Proteomes" id="UP000678393"/>
    </source>
</evidence>
<reference evidence="9" key="1">
    <citation type="submission" date="2021-04" db="EMBL/GenBank/DDBJ databases">
        <authorList>
            <consortium name="Molecular Ecology Group"/>
        </authorList>
    </citation>
    <scope>NUCLEOTIDE SEQUENCE</scope>
</reference>
<dbReference type="FunFam" id="2.10.25.10:FF:000472">
    <property type="entry name" value="Uncharacterized protein, isoform A"/>
    <property type="match status" value="1"/>
</dbReference>
<keyword evidence="7" id="KW-1133">Transmembrane helix</keyword>
<comment type="caution">
    <text evidence="9">The sequence shown here is derived from an EMBL/GenBank/DDBJ whole genome shotgun (WGS) entry which is preliminary data.</text>
</comment>
<feature type="transmembrane region" description="Helical" evidence="7">
    <location>
        <begin position="354"/>
        <end position="376"/>
    </location>
</feature>
<dbReference type="AlphaFoldDB" id="A0A8S3ZMC9"/>
<feature type="domain" description="EGF-like" evidence="8">
    <location>
        <begin position="114"/>
        <end position="153"/>
    </location>
</feature>
<evidence type="ECO:0000256" key="7">
    <source>
        <dbReference type="SAM" id="Phobius"/>
    </source>
</evidence>
<organism evidence="9 10">
    <name type="scientific">Candidula unifasciata</name>
    <dbReference type="NCBI Taxonomy" id="100452"/>
    <lineage>
        <taxon>Eukaryota</taxon>
        <taxon>Metazoa</taxon>
        <taxon>Spiralia</taxon>
        <taxon>Lophotrochozoa</taxon>
        <taxon>Mollusca</taxon>
        <taxon>Gastropoda</taxon>
        <taxon>Heterobranchia</taxon>
        <taxon>Euthyneura</taxon>
        <taxon>Panpulmonata</taxon>
        <taxon>Eupulmonata</taxon>
        <taxon>Stylommatophora</taxon>
        <taxon>Helicina</taxon>
        <taxon>Helicoidea</taxon>
        <taxon>Geomitridae</taxon>
        <taxon>Candidula</taxon>
    </lineage>
</organism>
<feature type="domain" description="EGF-like" evidence="8">
    <location>
        <begin position="194"/>
        <end position="229"/>
    </location>
</feature>
<dbReference type="PANTHER" id="PTHR12916:SF4">
    <property type="entry name" value="UNINFLATABLE, ISOFORM C"/>
    <property type="match status" value="1"/>
</dbReference>
<dbReference type="PROSITE" id="PS01187">
    <property type="entry name" value="EGF_CA"/>
    <property type="match status" value="1"/>
</dbReference>
<dbReference type="Pfam" id="PF12661">
    <property type="entry name" value="hEGF"/>
    <property type="match status" value="1"/>
</dbReference>
<dbReference type="PROSITE" id="PS00022">
    <property type="entry name" value="EGF_1"/>
    <property type="match status" value="5"/>
</dbReference>
<evidence type="ECO:0000256" key="4">
    <source>
        <dbReference type="ARBA" id="ARBA00023157"/>
    </source>
</evidence>
<evidence type="ECO:0000256" key="3">
    <source>
        <dbReference type="ARBA" id="ARBA00022737"/>
    </source>
</evidence>
<keyword evidence="10" id="KW-1185">Reference proteome</keyword>
<dbReference type="GO" id="GO:0005112">
    <property type="term" value="F:Notch binding"/>
    <property type="evidence" value="ECO:0007669"/>
    <property type="project" value="TreeGrafter"/>
</dbReference>
<dbReference type="Pfam" id="PF00008">
    <property type="entry name" value="EGF"/>
    <property type="match status" value="2"/>
</dbReference>
<evidence type="ECO:0000256" key="5">
    <source>
        <dbReference type="ARBA" id="ARBA00023180"/>
    </source>
</evidence>
<accession>A0A8S3ZMC9</accession>
<dbReference type="PROSITE" id="PS50026">
    <property type="entry name" value="EGF_3"/>
    <property type="match status" value="5"/>
</dbReference>
<dbReference type="EMBL" id="CAJHNH020003279">
    <property type="protein sequence ID" value="CAG5128930.1"/>
    <property type="molecule type" value="Genomic_DNA"/>
</dbReference>
<evidence type="ECO:0000256" key="2">
    <source>
        <dbReference type="ARBA" id="ARBA00022729"/>
    </source>
</evidence>
<feature type="domain" description="EGF-like" evidence="8">
    <location>
        <begin position="231"/>
        <end position="272"/>
    </location>
</feature>
<feature type="disulfide bond" evidence="6">
    <location>
        <begin position="182"/>
        <end position="191"/>
    </location>
</feature>